<comment type="similarity">
    <text evidence="1">Belongs to the glycosyltransferase 20 family.</text>
</comment>
<accession>A0A0S1SQ21</accession>
<keyword evidence="2" id="KW-1133">Transmembrane helix</keyword>
<protein>
    <submittedName>
        <fullName evidence="3">Trehalose 6-phosphate synthase</fullName>
    </submittedName>
</protein>
<name>A0A0S1SKT2_9BACT</name>
<feature type="transmembrane region" description="Helical" evidence="2">
    <location>
        <begin position="151"/>
        <end position="175"/>
    </location>
</feature>
<dbReference type="KEGG" id="prf:PeribacterA2_0823"/>
<gene>
    <name evidence="3" type="ORF">PeribacterD1_0824</name>
</gene>
<evidence type="ECO:0000256" key="1">
    <source>
        <dbReference type="ARBA" id="ARBA00008799"/>
    </source>
</evidence>
<dbReference type="GO" id="GO:0005992">
    <property type="term" value="P:trehalose biosynthetic process"/>
    <property type="evidence" value="ECO:0007669"/>
    <property type="project" value="InterPro"/>
</dbReference>
<evidence type="ECO:0000313" key="4">
    <source>
        <dbReference type="Proteomes" id="UP000069135"/>
    </source>
</evidence>
<dbReference type="InterPro" id="IPR001830">
    <property type="entry name" value="Glyco_trans_20"/>
</dbReference>
<dbReference type="SUPFAM" id="SSF53756">
    <property type="entry name" value="UDP-Glycosyltransferase/glycogen phosphorylase"/>
    <property type="match status" value="1"/>
</dbReference>
<dbReference type="PANTHER" id="PTHR10788:SF106">
    <property type="entry name" value="BCDNA.GH08860"/>
    <property type="match status" value="1"/>
</dbReference>
<reference evidence="4" key="1">
    <citation type="submission" date="2015-10" db="EMBL/GenBank/DDBJ databases">
        <title>Analysis of five complete genome sequences for members of the class Peribacteria in the recently recognized Peregrinibacteria bacterial phylum.</title>
        <authorList>
            <person name="Anantharaman K."/>
            <person name="Brown C.T."/>
            <person name="Burstein D."/>
            <person name="Castelle C.J."/>
            <person name="Probst A.J."/>
            <person name="Thomas B.C."/>
            <person name="Williams K.H."/>
            <person name="Banfield J.F."/>
        </authorList>
    </citation>
    <scope>NUCLEOTIDE SEQUENCE [LARGE SCALE GENOMIC DNA]</scope>
</reference>
<proteinExistence type="inferred from homology"/>
<sequence>MLGLVAYAVVPLVDVLMTQWSVKDLDLRSKAIASASETSLFDGANNYSVPKARMQLILDRLMEDERLYALGFCNDRQALTYRTEKLPGEVTCQDVTQEQSTFKSEVLQLSKGPLHVSYYPLRGSGGVMVGEMILVHDMSFVSTRSASTKQYILYFMLFMGAIVSVITVVVAQLSWRGWLSGTRALLHGEGLLRPLSSGAAPELRPIARDLRNLVRNLESERRFRDDSQMDWTPRTLKELLHKELAGDEVIVVANREPYIHIRDGQKIEVQTPASGVVTALEPIMRACSGVWIAHGSGAADREVVDALDHIQVPPDHPKYTLRRIWLSEKEENGYYYGFANEGIWPLCHIAHVRPIFRSKDWETYQEVNEKFARAVVEEAKTEDPVILIQDYHFALLPRLLHTRLPKATIIMFWHIPWPNPEAFGICPWTKEILNGLLGSSILGFHTRFHVNNFLDTVEQFLECRIDREHSTISFSGERTTVNRYPISIEFPGRLLRQSKSIEDARKAIRVRYDLPADRMLGIGVDRFDYTKGISEKLLAVERLLELHPEWIGRFTFLQVAAPSRTRIDQYQRFQLEVREIRDRINQRFRQGNYEPIILQTSHYEPADVLGLYRAADLCFVGSLHDGMNLVAKEFVAARDDEQGVLILSKFTGASRDLPEALLVNPYHTDECAEALHDGLTMPPAEQKDRMRNMRAILHDFNIYRWAGRILIDAARTRARNRFLARVAMYDLLSSS</sequence>
<dbReference type="Gene3D" id="3.40.50.2000">
    <property type="entry name" value="Glycogen Phosphorylase B"/>
    <property type="match status" value="2"/>
</dbReference>
<reference evidence="3 4" key="2">
    <citation type="journal article" date="2016" name="PeerJ">
        <title>Analysis of five complete genome sequences for members of the class Peribacteria in the recently recognized Peregrinibacteria bacterial phylum.</title>
        <authorList>
            <person name="Anantharaman K."/>
            <person name="Brown C.T."/>
            <person name="Burstein D."/>
            <person name="Castelle C.J."/>
            <person name="Probst A.J."/>
            <person name="Thomas B.C."/>
            <person name="Williams K.H."/>
            <person name="Banfield J.F."/>
        </authorList>
    </citation>
    <scope>NUCLEOTIDE SEQUENCE [LARGE SCALE GENOMIC DNA]</scope>
    <source>
        <strain evidence="3">RIFOXYD1_FULL_PER-ii_59_16</strain>
    </source>
</reference>
<accession>A0A0S1SCA9</accession>
<dbReference type="GO" id="GO:0003825">
    <property type="term" value="F:alpha,alpha-trehalose-phosphate synthase (UDP-forming) activity"/>
    <property type="evidence" value="ECO:0007669"/>
    <property type="project" value="TreeGrafter"/>
</dbReference>
<dbReference type="AlphaFoldDB" id="A0A0S1SKT2"/>
<dbReference type="EMBL" id="CP013065">
    <property type="protein sequence ID" value="ALM13493.1"/>
    <property type="molecule type" value="Genomic_DNA"/>
</dbReference>
<accession>A0A0S1STR7</accession>
<organism evidence="3 4">
    <name type="scientific">Candidatus Peribacter riflensis</name>
    <dbReference type="NCBI Taxonomy" id="1735162"/>
    <lineage>
        <taxon>Bacteria</taxon>
        <taxon>Candidatus Peregrinibacteriota</taxon>
        <taxon>Candidatus Peribacteria</taxon>
        <taxon>Candidatus Peribacterales</taxon>
        <taxon>Candidatus Peribacteraceae</taxon>
        <taxon>Candidatus Peribacter</taxon>
    </lineage>
</organism>
<dbReference type="CDD" id="cd03788">
    <property type="entry name" value="GT20_TPS"/>
    <property type="match status" value="1"/>
</dbReference>
<dbReference type="Pfam" id="PF00982">
    <property type="entry name" value="Glyco_transf_20"/>
    <property type="match status" value="1"/>
</dbReference>
<keyword evidence="2" id="KW-0812">Transmembrane</keyword>
<dbReference type="PANTHER" id="PTHR10788">
    <property type="entry name" value="TREHALOSE-6-PHOSPHATE SYNTHASE"/>
    <property type="match status" value="1"/>
</dbReference>
<dbReference type="PATRIC" id="fig|1735161.3.peg.803"/>
<evidence type="ECO:0000313" key="3">
    <source>
        <dbReference type="EMBL" id="ALM13493.1"/>
    </source>
</evidence>
<accession>A0A0S1SXV4</accession>
<accession>A0A0S1SKT2</accession>
<dbReference type="STRING" id="1735162.PeribacterB2_0825"/>
<keyword evidence="2" id="KW-0472">Membrane</keyword>
<evidence type="ECO:0000256" key="2">
    <source>
        <dbReference type="SAM" id="Phobius"/>
    </source>
</evidence>
<dbReference type="Proteomes" id="UP000069135">
    <property type="component" value="Chromosome"/>
</dbReference>